<gene>
    <name evidence="3" type="ORF">A2941_01715</name>
</gene>
<accession>A0A1F8GQL3</accession>
<dbReference type="EMBL" id="MGKO01000008">
    <property type="protein sequence ID" value="OGN27684.1"/>
    <property type="molecule type" value="Genomic_DNA"/>
</dbReference>
<proteinExistence type="predicted"/>
<dbReference type="Proteomes" id="UP000178444">
    <property type="component" value="Unassembled WGS sequence"/>
</dbReference>
<dbReference type="InterPro" id="IPR058441">
    <property type="entry name" value="DUF8128"/>
</dbReference>
<evidence type="ECO:0000259" key="2">
    <source>
        <dbReference type="Pfam" id="PF26449"/>
    </source>
</evidence>
<sequence length="431" mass="50088">MELLITLFSALAKTFGLLFFYWWLWLPWALLAAFWESLTDYAQRKYISELKWVLLEIKIPRDTHKSPRGMEQVFAALHTVGFVPPAKKLIDKWLQWKWRNIDGKVSEWVSFEMLGLNGEIHFYVRTLEARVPLVQSQIYAHYPEAELSQVPDYVSQLPAVLPNDEYELDGMELGLEKDDVFPIRTYVEFDEPGGGKEDIKRIDPLASLTEVLNHLQLGEYLAVQYLFRYTDAKWIEKAKEHLDKFTEQPQKPRNDTLDKLMSGIETGVSSIFGGGQQKEEKKEEKKEGKKFMDLSPGTQDVIKAMERSFTKLGFQTGIRLIYTAPKDRFVKERSIAAFSAFRLFSTQTLNGFKPAFMPTVFRGRRKAERTVINKRWLYQRFRFRAFPEKPFTLTTEELATVFHFPDISVHTPTLPRIEAKKGEAPTNIPIV</sequence>
<reference evidence="3 4" key="1">
    <citation type="journal article" date="2016" name="Nat. Commun.">
        <title>Thousands of microbial genomes shed light on interconnected biogeochemical processes in an aquifer system.</title>
        <authorList>
            <person name="Anantharaman K."/>
            <person name="Brown C.T."/>
            <person name="Hug L.A."/>
            <person name="Sharon I."/>
            <person name="Castelle C.J."/>
            <person name="Probst A.J."/>
            <person name="Thomas B.C."/>
            <person name="Singh A."/>
            <person name="Wilkins M.J."/>
            <person name="Karaoz U."/>
            <person name="Brodie E.L."/>
            <person name="Williams K.H."/>
            <person name="Hubbard S.S."/>
            <person name="Banfield J.F."/>
        </authorList>
    </citation>
    <scope>NUCLEOTIDE SEQUENCE [LARGE SCALE GENOMIC DNA]</scope>
</reference>
<evidence type="ECO:0000256" key="1">
    <source>
        <dbReference type="SAM" id="MobiDB-lite"/>
    </source>
</evidence>
<dbReference type="AlphaFoldDB" id="A0A1F8GQL3"/>
<feature type="domain" description="DUF8128" evidence="2">
    <location>
        <begin position="54"/>
        <end position="413"/>
    </location>
</feature>
<dbReference type="Pfam" id="PF26449">
    <property type="entry name" value="DUF8128"/>
    <property type="match status" value="1"/>
</dbReference>
<evidence type="ECO:0000313" key="3">
    <source>
        <dbReference type="EMBL" id="OGN27684.1"/>
    </source>
</evidence>
<name>A0A1F8GQL3_9BACT</name>
<evidence type="ECO:0000313" key="4">
    <source>
        <dbReference type="Proteomes" id="UP000178444"/>
    </source>
</evidence>
<feature type="region of interest" description="Disordered" evidence="1">
    <location>
        <begin position="267"/>
        <end position="290"/>
    </location>
</feature>
<organism evidence="3 4">
    <name type="scientific">Candidatus Yanofskybacteria bacterium RIFCSPLOWO2_01_FULL_49_17</name>
    <dbReference type="NCBI Taxonomy" id="1802700"/>
    <lineage>
        <taxon>Bacteria</taxon>
        <taxon>Candidatus Yanofskyibacteriota</taxon>
    </lineage>
</organism>
<protein>
    <recommendedName>
        <fullName evidence="2">DUF8128 domain-containing protein</fullName>
    </recommendedName>
</protein>
<comment type="caution">
    <text evidence="3">The sequence shown here is derived from an EMBL/GenBank/DDBJ whole genome shotgun (WGS) entry which is preliminary data.</text>
</comment>
<feature type="compositionally biased region" description="Basic and acidic residues" evidence="1">
    <location>
        <begin position="277"/>
        <end position="290"/>
    </location>
</feature>